<dbReference type="GeneID" id="27361359"/>
<evidence type="ECO:0000256" key="1">
    <source>
        <dbReference type="ARBA" id="ARBA00008072"/>
    </source>
</evidence>
<dbReference type="InterPro" id="IPR013149">
    <property type="entry name" value="ADH-like_C"/>
</dbReference>
<feature type="domain" description="Enoyl reductase (ER)" evidence="3">
    <location>
        <begin position="10"/>
        <end position="340"/>
    </location>
</feature>
<dbReference type="SUPFAM" id="SSF51735">
    <property type="entry name" value="NAD(P)-binding Rossmann-fold domains"/>
    <property type="match status" value="1"/>
</dbReference>
<dbReference type="GO" id="GO:0016651">
    <property type="term" value="F:oxidoreductase activity, acting on NAD(P)H"/>
    <property type="evidence" value="ECO:0007669"/>
    <property type="project" value="InterPro"/>
</dbReference>
<protein>
    <recommendedName>
        <fullName evidence="3">Enoyl reductase (ER) domain-containing protein</fullName>
    </recommendedName>
</protein>
<evidence type="ECO:0000259" key="3">
    <source>
        <dbReference type="SMART" id="SM00829"/>
    </source>
</evidence>
<dbReference type="InterPro" id="IPR020843">
    <property type="entry name" value="ER"/>
</dbReference>
<sequence>MQNYGLIRRGAGTAVLEAIRVPKLQDDYILVKTVTIALNPTDWTTLEAAGDDGTIVGCDYAGIVEEVGKAVKRPFKKGDRIAGFAHGGNDANHEHGAFARYIAVKGDLQFHVPDNVTFEAACTVGVGVMTTGYGLYHVLKLSLPDAVPEPSNDPILVYGGSTATGTLAIQFAKMSGMQIITTCSPKHFDLVRGRGADLVYDYHMDNVGEQIRQATGGKLRKVFDTVNVESSAAICAAAFGPDGGSYCNLLGLDCPRADVTSRFFLGYSMSGESYIFEGDKYDAHTEDFEFASRFVPLANQLWAEGKWTPHPQRLGAGGLLGAISGMQDMKAGRYSGEKLVYRVDETSWPKEPTTPNR</sequence>
<dbReference type="InterPro" id="IPR036291">
    <property type="entry name" value="NAD(P)-bd_dom_sf"/>
</dbReference>
<name>A0A0D2D7C0_9EURO</name>
<evidence type="ECO:0000313" key="5">
    <source>
        <dbReference type="Proteomes" id="UP000053342"/>
    </source>
</evidence>
<dbReference type="RefSeq" id="XP_016258526.1">
    <property type="nucleotide sequence ID" value="XM_016410719.1"/>
</dbReference>
<reference evidence="4 5" key="1">
    <citation type="submission" date="2015-01" db="EMBL/GenBank/DDBJ databases">
        <title>The Genome Sequence of Exophiala oligosperma CBS72588.</title>
        <authorList>
            <consortium name="The Broad Institute Genomics Platform"/>
            <person name="Cuomo C."/>
            <person name="de Hoog S."/>
            <person name="Gorbushina A."/>
            <person name="Stielow B."/>
            <person name="Teixiera M."/>
            <person name="Abouelleil A."/>
            <person name="Chapman S.B."/>
            <person name="Priest M."/>
            <person name="Young S.K."/>
            <person name="Wortman J."/>
            <person name="Nusbaum C."/>
            <person name="Birren B."/>
        </authorList>
    </citation>
    <scope>NUCLEOTIDE SEQUENCE [LARGE SCALE GENOMIC DNA]</scope>
    <source>
        <strain evidence="4 5">CBS 72588</strain>
    </source>
</reference>
<dbReference type="InterPro" id="IPR011032">
    <property type="entry name" value="GroES-like_sf"/>
</dbReference>
<dbReference type="STRING" id="215243.A0A0D2D7C0"/>
<evidence type="ECO:0000313" key="4">
    <source>
        <dbReference type="EMBL" id="KIW38310.1"/>
    </source>
</evidence>
<evidence type="ECO:0000256" key="2">
    <source>
        <dbReference type="ARBA" id="ARBA00023002"/>
    </source>
</evidence>
<dbReference type="EMBL" id="KN847341">
    <property type="protein sequence ID" value="KIW38310.1"/>
    <property type="molecule type" value="Genomic_DNA"/>
</dbReference>
<organism evidence="4 5">
    <name type="scientific">Exophiala oligosperma</name>
    <dbReference type="NCBI Taxonomy" id="215243"/>
    <lineage>
        <taxon>Eukaryota</taxon>
        <taxon>Fungi</taxon>
        <taxon>Dikarya</taxon>
        <taxon>Ascomycota</taxon>
        <taxon>Pezizomycotina</taxon>
        <taxon>Eurotiomycetes</taxon>
        <taxon>Chaetothyriomycetidae</taxon>
        <taxon>Chaetothyriales</taxon>
        <taxon>Herpotrichiellaceae</taxon>
        <taxon>Exophiala</taxon>
    </lineage>
</organism>
<gene>
    <name evidence="4" type="ORF">PV06_09285</name>
</gene>
<dbReference type="Pfam" id="PF00107">
    <property type="entry name" value="ADH_zinc_N"/>
    <property type="match status" value="1"/>
</dbReference>
<dbReference type="SUPFAM" id="SSF50129">
    <property type="entry name" value="GroES-like"/>
    <property type="match status" value="1"/>
</dbReference>
<keyword evidence="2" id="KW-0560">Oxidoreductase</keyword>
<dbReference type="InterPro" id="IPR047122">
    <property type="entry name" value="Trans-enoyl_RdTase-like"/>
</dbReference>
<dbReference type="OrthoDB" id="48317at2759"/>
<dbReference type="PANTHER" id="PTHR45348:SF2">
    <property type="entry name" value="ZINC-TYPE ALCOHOL DEHYDROGENASE-LIKE PROTEIN C2E1P3.01"/>
    <property type="match status" value="1"/>
</dbReference>
<accession>A0A0D2D7C0</accession>
<dbReference type="Pfam" id="PF08240">
    <property type="entry name" value="ADH_N"/>
    <property type="match status" value="1"/>
</dbReference>
<comment type="similarity">
    <text evidence="1">Belongs to the zinc-containing alcohol dehydrogenase family.</text>
</comment>
<proteinExistence type="inferred from homology"/>
<dbReference type="HOGENOM" id="CLU_026673_16_1_1"/>
<dbReference type="Gene3D" id="3.90.180.10">
    <property type="entry name" value="Medium-chain alcohol dehydrogenases, catalytic domain"/>
    <property type="match status" value="1"/>
</dbReference>
<dbReference type="Proteomes" id="UP000053342">
    <property type="component" value="Unassembled WGS sequence"/>
</dbReference>
<dbReference type="PANTHER" id="PTHR45348">
    <property type="entry name" value="HYPOTHETICAL OXIDOREDUCTASE (EUROFUNG)"/>
    <property type="match status" value="1"/>
</dbReference>
<dbReference type="Gene3D" id="3.40.50.720">
    <property type="entry name" value="NAD(P)-binding Rossmann-like Domain"/>
    <property type="match status" value="1"/>
</dbReference>
<keyword evidence="5" id="KW-1185">Reference proteome</keyword>
<dbReference type="InterPro" id="IPR013154">
    <property type="entry name" value="ADH-like_N"/>
</dbReference>
<dbReference type="VEuPathDB" id="FungiDB:PV06_09285"/>
<dbReference type="AlphaFoldDB" id="A0A0D2D7C0"/>
<dbReference type="SMART" id="SM00829">
    <property type="entry name" value="PKS_ER"/>
    <property type="match status" value="1"/>
</dbReference>
<dbReference type="CDD" id="cd08249">
    <property type="entry name" value="enoyl_reductase_like"/>
    <property type="match status" value="1"/>
</dbReference>